<feature type="region of interest" description="Disordered" evidence="1">
    <location>
        <begin position="51"/>
        <end position="72"/>
    </location>
</feature>
<evidence type="ECO:0000313" key="3">
    <source>
        <dbReference type="EMBL" id="QSZ41547.1"/>
    </source>
</evidence>
<keyword evidence="4" id="KW-1185">Reference proteome</keyword>
<keyword evidence="2" id="KW-0732">Signal</keyword>
<organism evidence="3 4">
    <name type="scientific">Sulfurimonas aquatica</name>
    <dbReference type="NCBI Taxonomy" id="2672570"/>
    <lineage>
        <taxon>Bacteria</taxon>
        <taxon>Pseudomonadati</taxon>
        <taxon>Campylobacterota</taxon>
        <taxon>Epsilonproteobacteria</taxon>
        <taxon>Campylobacterales</taxon>
        <taxon>Sulfurimonadaceae</taxon>
        <taxon>Sulfurimonas</taxon>
    </lineage>
</organism>
<dbReference type="Proteomes" id="UP000671852">
    <property type="component" value="Chromosome"/>
</dbReference>
<feature type="chain" id="PRO_5037501699" evidence="2">
    <location>
        <begin position="21"/>
        <end position="72"/>
    </location>
</feature>
<reference evidence="3" key="2">
    <citation type="submission" date="2021-04" db="EMBL/GenBank/DDBJ databases">
        <title>Isolation and characterization of a novel species of the genus Sulfurimonas.</title>
        <authorList>
            <person name="Fukui M."/>
        </authorList>
    </citation>
    <scope>NUCLEOTIDE SEQUENCE</scope>
    <source>
        <strain evidence="3">H1576</strain>
    </source>
</reference>
<reference evidence="3" key="1">
    <citation type="submission" date="2019-11" db="EMBL/GenBank/DDBJ databases">
        <authorList>
            <person name="Kojima H."/>
        </authorList>
    </citation>
    <scope>NUCLEOTIDE SEQUENCE</scope>
    <source>
        <strain evidence="3">H1576</strain>
    </source>
</reference>
<protein>
    <submittedName>
        <fullName evidence="3">Uncharacterized protein</fullName>
    </submittedName>
</protein>
<feature type="signal peptide" evidence="2">
    <location>
        <begin position="1"/>
        <end position="20"/>
    </location>
</feature>
<evidence type="ECO:0000256" key="1">
    <source>
        <dbReference type="SAM" id="MobiDB-lite"/>
    </source>
</evidence>
<dbReference type="EMBL" id="CP046072">
    <property type="protein sequence ID" value="QSZ41547.1"/>
    <property type="molecule type" value="Genomic_DNA"/>
</dbReference>
<gene>
    <name evidence="3" type="ORF">GJV85_05310</name>
</gene>
<evidence type="ECO:0000313" key="4">
    <source>
        <dbReference type="Proteomes" id="UP000671852"/>
    </source>
</evidence>
<accession>A0A975AZQ2</accession>
<sequence>MNKNILILLTLTVFSASAYATDREYISASLKIAELKNTIYAQNLENRRSSVNKSRSTLESMRQLKALQQNKS</sequence>
<dbReference type="KEGG" id="saqt:GJV85_05310"/>
<proteinExistence type="predicted"/>
<name>A0A975AZQ2_9BACT</name>
<dbReference type="AlphaFoldDB" id="A0A975AZQ2"/>
<dbReference type="RefSeq" id="WP_207562829.1">
    <property type="nucleotide sequence ID" value="NZ_CP046072.1"/>
</dbReference>
<evidence type="ECO:0000256" key="2">
    <source>
        <dbReference type="SAM" id="SignalP"/>
    </source>
</evidence>